<dbReference type="Pfam" id="PF22697">
    <property type="entry name" value="SOS1_NGEF_PH"/>
    <property type="match status" value="1"/>
</dbReference>
<feature type="compositionally biased region" description="Low complexity" evidence="3">
    <location>
        <begin position="718"/>
        <end position="727"/>
    </location>
</feature>
<dbReference type="GO" id="GO:0005737">
    <property type="term" value="C:cytoplasm"/>
    <property type="evidence" value="ECO:0007669"/>
    <property type="project" value="TreeGrafter"/>
</dbReference>
<dbReference type="CDD" id="cd00160">
    <property type="entry name" value="RhoGEF"/>
    <property type="match status" value="1"/>
</dbReference>
<feature type="compositionally biased region" description="Basic and acidic residues" evidence="3">
    <location>
        <begin position="173"/>
        <end position="183"/>
    </location>
</feature>
<dbReference type="InterPro" id="IPR001452">
    <property type="entry name" value="SH3_domain"/>
</dbReference>
<organism evidence="6 7">
    <name type="scientific">Acanthamoeba castellanii (strain ATCC 30010 / Neff)</name>
    <dbReference type="NCBI Taxonomy" id="1257118"/>
    <lineage>
        <taxon>Eukaryota</taxon>
        <taxon>Amoebozoa</taxon>
        <taxon>Discosea</taxon>
        <taxon>Longamoebia</taxon>
        <taxon>Centramoebida</taxon>
        <taxon>Acanthamoebidae</taxon>
        <taxon>Acanthamoeba</taxon>
    </lineage>
</organism>
<proteinExistence type="predicted"/>
<feature type="domain" description="DH" evidence="5">
    <location>
        <begin position="406"/>
        <end position="580"/>
    </location>
</feature>
<dbReference type="InterPro" id="IPR051092">
    <property type="entry name" value="FYVE_RhoGEF_PH"/>
</dbReference>
<dbReference type="VEuPathDB" id="AmoebaDB:ACA1_034080"/>
<evidence type="ECO:0000259" key="4">
    <source>
        <dbReference type="PROSITE" id="PS50002"/>
    </source>
</evidence>
<accession>L8GTW8</accession>
<dbReference type="Gene3D" id="2.30.30.40">
    <property type="entry name" value="SH3 Domains"/>
    <property type="match status" value="1"/>
</dbReference>
<dbReference type="OrthoDB" id="660555at2759"/>
<dbReference type="PANTHER" id="PTHR12673:SF159">
    <property type="entry name" value="LD03170P"/>
    <property type="match status" value="1"/>
</dbReference>
<dbReference type="Proteomes" id="UP000011083">
    <property type="component" value="Unassembled WGS sequence"/>
</dbReference>
<dbReference type="GO" id="GO:0005085">
    <property type="term" value="F:guanyl-nucleotide exchange factor activity"/>
    <property type="evidence" value="ECO:0007669"/>
    <property type="project" value="InterPro"/>
</dbReference>
<dbReference type="SMART" id="SM00325">
    <property type="entry name" value="RhoGEF"/>
    <property type="match status" value="1"/>
</dbReference>
<dbReference type="AlphaFoldDB" id="L8GTW8"/>
<feature type="compositionally biased region" description="Low complexity" evidence="3">
    <location>
        <begin position="103"/>
        <end position="150"/>
    </location>
</feature>
<dbReference type="EMBL" id="KB007992">
    <property type="protein sequence ID" value="ELR16470.1"/>
    <property type="molecule type" value="Genomic_DNA"/>
</dbReference>
<feature type="region of interest" description="Disordered" evidence="3">
    <location>
        <begin position="751"/>
        <end position="783"/>
    </location>
</feature>
<evidence type="ECO:0000256" key="3">
    <source>
        <dbReference type="SAM" id="MobiDB-lite"/>
    </source>
</evidence>
<keyword evidence="1 2" id="KW-0728">SH3 domain</keyword>
<keyword evidence="7" id="KW-1185">Reference proteome</keyword>
<evidence type="ECO:0000313" key="6">
    <source>
        <dbReference type="EMBL" id="ELR16470.1"/>
    </source>
</evidence>
<dbReference type="PROSITE" id="PS50002">
    <property type="entry name" value="SH3"/>
    <property type="match status" value="1"/>
</dbReference>
<feature type="compositionally biased region" description="Low complexity" evidence="3">
    <location>
        <begin position="192"/>
        <end position="210"/>
    </location>
</feature>
<dbReference type="GeneID" id="14917160"/>
<dbReference type="RefSeq" id="XP_004338483.1">
    <property type="nucleotide sequence ID" value="XM_004338435.1"/>
</dbReference>
<dbReference type="SUPFAM" id="SSF48065">
    <property type="entry name" value="DBL homology domain (DH-domain)"/>
    <property type="match status" value="1"/>
</dbReference>
<dbReference type="PROSITE" id="PS50010">
    <property type="entry name" value="DH_2"/>
    <property type="match status" value="1"/>
</dbReference>
<evidence type="ECO:0000259" key="5">
    <source>
        <dbReference type="PROSITE" id="PS50010"/>
    </source>
</evidence>
<dbReference type="SUPFAM" id="SSF50044">
    <property type="entry name" value="SH3-domain"/>
    <property type="match status" value="1"/>
</dbReference>
<dbReference type="SMART" id="SM00326">
    <property type="entry name" value="SH3"/>
    <property type="match status" value="1"/>
</dbReference>
<dbReference type="Gene3D" id="2.30.29.30">
    <property type="entry name" value="Pleckstrin-homology domain (PH domain)/Phosphotyrosine-binding domain (PTB)"/>
    <property type="match status" value="1"/>
</dbReference>
<gene>
    <name evidence="6" type="ORF">ACA1_034080</name>
</gene>
<evidence type="ECO:0000313" key="7">
    <source>
        <dbReference type="Proteomes" id="UP000011083"/>
    </source>
</evidence>
<evidence type="ECO:0000256" key="1">
    <source>
        <dbReference type="ARBA" id="ARBA00022443"/>
    </source>
</evidence>
<dbReference type="PANTHER" id="PTHR12673">
    <property type="entry name" value="FACIOGENITAL DYSPLASIA PROTEIN"/>
    <property type="match status" value="1"/>
</dbReference>
<dbReference type="PROSITE" id="PS50096">
    <property type="entry name" value="IQ"/>
    <property type="match status" value="1"/>
</dbReference>
<name>L8GTW8_ACACF</name>
<feature type="domain" description="SH3" evidence="4">
    <location>
        <begin position="17"/>
        <end position="76"/>
    </location>
</feature>
<dbReference type="InterPro" id="IPR011993">
    <property type="entry name" value="PH-like_dom_sf"/>
</dbReference>
<feature type="region of interest" description="Disordered" evidence="3">
    <location>
        <begin position="221"/>
        <end position="240"/>
    </location>
</feature>
<dbReference type="KEGG" id="acan:ACA1_034080"/>
<dbReference type="Gene3D" id="1.20.900.10">
    <property type="entry name" value="Dbl homology (DH) domain"/>
    <property type="match status" value="1"/>
</dbReference>
<dbReference type="Pfam" id="PF07653">
    <property type="entry name" value="SH3_2"/>
    <property type="match status" value="1"/>
</dbReference>
<dbReference type="SUPFAM" id="SSF50729">
    <property type="entry name" value="PH domain-like"/>
    <property type="match status" value="1"/>
</dbReference>
<dbReference type="PRINTS" id="PR00452">
    <property type="entry name" value="SH3DOMAIN"/>
</dbReference>
<dbReference type="InterPro" id="IPR000219">
    <property type="entry name" value="DH_dom"/>
</dbReference>
<feature type="region of interest" description="Disordered" evidence="3">
    <location>
        <begin position="74"/>
        <end position="210"/>
    </location>
</feature>
<dbReference type="InterPro" id="IPR035899">
    <property type="entry name" value="DBL_dom_sf"/>
</dbReference>
<feature type="compositionally biased region" description="Low complexity" evidence="3">
    <location>
        <begin position="762"/>
        <end position="783"/>
    </location>
</feature>
<dbReference type="InterPro" id="IPR036028">
    <property type="entry name" value="SH3-like_dom_sf"/>
</dbReference>
<sequence>MEPKKKKKVKEGSEADLPMCLCRGLYAFAGEREGDLSFNAGEVIQVIQKNPRWWAGVTQDGRTGVFPSNYVEEIEDEEEEGQQTTHKEKKSRSSWLKRLPGRSSHSVSSSSSSVEISGPLPSPHSAPAGSSTSSTSSTTPSPRQPSPRGHSGSGGSATLLPSGGRVSNLPFGDDVRRELEAKTTGHHHSDHSSSPTAAPTTTTASGASGSLDEIEARLNRLKFGGSDGGGGGGGRRDGSKSYRVSQLLAWEEVNGHIVTSTGRSQSDPSPPPTHRPKAKKYFEEVAQLQRVRDNYVRHALPLLEAKTKEFEQMSEDYLQKLRVSAEESGVASDIVQKLIDAERDRVKLVSWSLFHPEALDMHPLESDISERTQVLETEQCIITAQSFVRRWLVRRRHRDDLKLRRQRRRCAMEIVKTERSYVANLRIVVQAGLLANDDKAKLFSNVELILGVNETILKQLEERAKDWSFETCLGDVFLALSPFLRMYTTYINNYTQAVDTFQRLQQQPNFAQMVEKCRDHPEGIKLSFQDYQIMPVQRIPRYVLLVEELLKYTPEGHPDQPLLADALALLREVAIKINEHRRWTENMQKLLEIQQSITGFSEARHYTMQELVQPSRRLVHEGEVTRVVRGAQAASPMCYLFLFNDILVITERRRYMFEEKYYYTFKEQISLNNMNSGKLEGSATGFVLRTKYGVVESFLAASPQQRDDWLSTGGGPAPGAAADGGTDSETPRKNDGQHALIAALSSLSVPTTAGRQQPPIPGAATPTTPTSPSSQSAPPPLASASPLGEVVNVLSEALALERDIFQRPIEIQTIMPDYCRSIHPQQLQMLGDRLRLLHAKLNEIHFAQQKVKALLLKAEPIKGVHNLDSLIKDGRTPIGDLKAWVQQSFPPTNPGYAGYPPQPGLQPARTLMTGLLKWYLSLSDSWQALLAQPGPT</sequence>
<dbReference type="InterPro" id="IPR055251">
    <property type="entry name" value="SOS1_NGEF_PH"/>
</dbReference>
<evidence type="ECO:0000256" key="2">
    <source>
        <dbReference type="PROSITE-ProRule" id="PRU00192"/>
    </source>
</evidence>
<dbReference type="Pfam" id="PF00621">
    <property type="entry name" value="RhoGEF"/>
    <property type="match status" value="1"/>
</dbReference>
<protein>
    <submittedName>
        <fullName evidence="6">RhoGEF domain containing protein</fullName>
    </submittedName>
</protein>
<reference evidence="6 7" key="1">
    <citation type="journal article" date="2013" name="Genome Biol.">
        <title>Genome of Acanthamoeba castellanii highlights extensive lateral gene transfer and early evolution of tyrosine kinase signaling.</title>
        <authorList>
            <person name="Clarke M."/>
            <person name="Lohan A.J."/>
            <person name="Liu B."/>
            <person name="Lagkouvardos I."/>
            <person name="Roy S."/>
            <person name="Zafar N."/>
            <person name="Bertelli C."/>
            <person name="Schilde C."/>
            <person name="Kianianmomeni A."/>
            <person name="Burglin T.R."/>
            <person name="Frech C."/>
            <person name="Turcotte B."/>
            <person name="Kopec K.O."/>
            <person name="Synnott J.M."/>
            <person name="Choo C."/>
            <person name="Paponov I."/>
            <person name="Finkler A."/>
            <person name="Soon Heng Tan C."/>
            <person name="Hutchins A.P."/>
            <person name="Weinmeier T."/>
            <person name="Rattei T."/>
            <person name="Chu J.S."/>
            <person name="Gimenez G."/>
            <person name="Irimia M."/>
            <person name="Rigden D.J."/>
            <person name="Fitzpatrick D.A."/>
            <person name="Lorenzo-Morales J."/>
            <person name="Bateman A."/>
            <person name="Chiu C.H."/>
            <person name="Tang P."/>
            <person name="Hegemann P."/>
            <person name="Fromm H."/>
            <person name="Raoult D."/>
            <person name="Greub G."/>
            <person name="Miranda-Saavedra D."/>
            <person name="Chen N."/>
            <person name="Nash P."/>
            <person name="Ginger M.L."/>
            <person name="Horn M."/>
            <person name="Schaap P."/>
            <person name="Caler L."/>
            <person name="Loftus B."/>
        </authorList>
    </citation>
    <scope>NUCLEOTIDE SEQUENCE [LARGE SCALE GENOMIC DNA]</scope>
    <source>
        <strain evidence="6 7">Neff</strain>
    </source>
</reference>
<feature type="region of interest" description="Disordered" evidence="3">
    <location>
        <begin position="705"/>
        <end position="734"/>
    </location>
</feature>